<evidence type="ECO:0000256" key="2">
    <source>
        <dbReference type="SAM" id="SignalP"/>
    </source>
</evidence>
<feature type="signal peptide" evidence="2">
    <location>
        <begin position="1"/>
        <end position="18"/>
    </location>
</feature>
<evidence type="ECO:0008006" key="5">
    <source>
        <dbReference type="Google" id="ProtNLM"/>
    </source>
</evidence>
<reference evidence="3" key="1">
    <citation type="submission" date="2020-06" db="EMBL/GenBank/DDBJ databases">
        <title>WGS assembly of Ceratodon purpureus strain R40.</title>
        <authorList>
            <person name="Carey S.B."/>
            <person name="Jenkins J."/>
            <person name="Shu S."/>
            <person name="Lovell J.T."/>
            <person name="Sreedasyam A."/>
            <person name="Maumus F."/>
            <person name="Tiley G.P."/>
            <person name="Fernandez-Pozo N."/>
            <person name="Barry K."/>
            <person name="Chen C."/>
            <person name="Wang M."/>
            <person name="Lipzen A."/>
            <person name="Daum C."/>
            <person name="Saski C.A."/>
            <person name="Payton A.C."/>
            <person name="Mcbreen J.C."/>
            <person name="Conrad R.E."/>
            <person name="Kollar L.M."/>
            <person name="Olsson S."/>
            <person name="Huttunen S."/>
            <person name="Landis J.B."/>
            <person name="Wickett N.J."/>
            <person name="Johnson M.G."/>
            <person name="Rensing S.A."/>
            <person name="Grimwood J."/>
            <person name="Schmutz J."/>
            <person name="Mcdaniel S.F."/>
        </authorList>
    </citation>
    <scope>NUCLEOTIDE SEQUENCE</scope>
    <source>
        <strain evidence="3">R40</strain>
    </source>
</reference>
<proteinExistence type="predicted"/>
<feature type="region of interest" description="Disordered" evidence="1">
    <location>
        <begin position="15"/>
        <end position="38"/>
    </location>
</feature>
<protein>
    <recommendedName>
        <fullName evidence="5">Secreted protein</fullName>
    </recommendedName>
</protein>
<evidence type="ECO:0000256" key="1">
    <source>
        <dbReference type="SAM" id="MobiDB-lite"/>
    </source>
</evidence>
<gene>
    <name evidence="3" type="ORF">KC19_8G116400</name>
</gene>
<evidence type="ECO:0000313" key="3">
    <source>
        <dbReference type="EMBL" id="KAG0564512.1"/>
    </source>
</evidence>
<comment type="caution">
    <text evidence="3">The sequence shown here is derived from an EMBL/GenBank/DDBJ whole genome shotgun (WGS) entry which is preliminary data.</text>
</comment>
<dbReference type="Proteomes" id="UP000822688">
    <property type="component" value="Chromosome 8"/>
</dbReference>
<dbReference type="AlphaFoldDB" id="A0A8T0H5Y2"/>
<evidence type="ECO:0000313" key="4">
    <source>
        <dbReference type="Proteomes" id="UP000822688"/>
    </source>
</evidence>
<feature type="chain" id="PRO_5035712455" description="Secreted protein" evidence="2">
    <location>
        <begin position="19"/>
        <end position="114"/>
    </location>
</feature>
<keyword evidence="2" id="KW-0732">Signal</keyword>
<name>A0A8T0H5Y2_CERPU</name>
<accession>A0A8T0H5Y2</accession>
<dbReference type="EMBL" id="CM026429">
    <property type="protein sequence ID" value="KAG0564512.1"/>
    <property type="molecule type" value="Genomic_DNA"/>
</dbReference>
<organism evidence="3 4">
    <name type="scientific">Ceratodon purpureus</name>
    <name type="common">Fire moss</name>
    <name type="synonym">Dicranum purpureum</name>
    <dbReference type="NCBI Taxonomy" id="3225"/>
    <lineage>
        <taxon>Eukaryota</taxon>
        <taxon>Viridiplantae</taxon>
        <taxon>Streptophyta</taxon>
        <taxon>Embryophyta</taxon>
        <taxon>Bryophyta</taxon>
        <taxon>Bryophytina</taxon>
        <taxon>Bryopsida</taxon>
        <taxon>Dicranidae</taxon>
        <taxon>Pseudoditrichales</taxon>
        <taxon>Ditrichaceae</taxon>
        <taxon>Ceratodon</taxon>
    </lineage>
</organism>
<keyword evidence="4" id="KW-1185">Reference proteome</keyword>
<feature type="compositionally biased region" description="Pro residues" evidence="1">
    <location>
        <begin position="16"/>
        <end position="26"/>
    </location>
</feature>
<sequence length="114" mass="12473">MSLFVFWLSLLLKSPAPAPAPAPKSTPKPNRLNPNQTPSRLCPASYIISFHAHAQPIILTITDSTHRQTQLNSFHNTAATTPLSADNYNCYTLVQALGYHQGECFAFVSGRCMG</sequence>